<name>A0A423WV72_9PEZI</name>
<sequence>MAIQHSLEPFFFEGQKDVQNFTLLPSAAFPLALRPAAGWKPTLQESVEAIRQLCTSGDLKRLSGEHEGALLIRGLPIRTPEDYSDIAHAFGFVAHEEVGRPPIRTVLATNVKTANEGPSELPIWPHNEYGWSKIHPAWLSFCALAVPERGGETPIISGLGLARTLQEQAPEFVQNLRKKGVKYVYRYGVANVMSSTGASVIDAYGQHVNSEDDSITIREKVEQEVRRHSHEFEWHEDGSLSVTHVVPIIRKHADFDLTTWFGNLTSAWGRSKHHGATRPPYRGDDGSYHPPPLYGDGAVIESHYLDLALTIAESLQVLVKWEQGDVLLLDNYAVLHSRMPWIGKRTVLAALWDDKHVAKPENVALSTLPESQVIKESAAGYSKIWLCCYRSYLFAGHWFIFVPSITNHGCGTIINVQGNAKEGFKHEFERLNRPPWSSTVRPARFHLGNIKDAWIHPEATYPRDETTVDTTPFNSLERLALEVPAPAPSLNSAQGPAPGKRVQQVNCQSWIKSFVSDLIEKAGDEFELSQPDILDLAPEQ</sequence>
<dbReference type="Gene3D" id="3.60.130.10">
    <property type="entry name" value="Clavaminate synthase-like"/>
    <property type="match status" value="1"/>
</dbReference>
<protein>
    <recommendedName>
        <fullName evidence="2">TauD/TfdA-like domain-containing protein</fullName>
    </recommendedName>
</protein>
<feature type="domain" description="TauD/TfdA-like" evidence="2">
    <location>
        <begin position="66"/>
        <end position="347"/>
    </location>
</feature>
<dbReference type="Pfam" id="PF20174">
    <property type="entry name" value="DUF6540"/>
    <property type="match status" value="1"/>
</dbReference>
<dbReference type="InterPro" id="IPR003819">
    <property type="entry name" value="TauD/TfdA-like"/>
</dbReference>
<dbReference type="OrthoDB" id="408743at2759"/>
<dbReference type="STRING" id="356882.A0A423WV72"/>
<evidence type="ECO:0000313" key="3">
    <source>
        <dbReference type="EMBL" id="ROW07292.1"/>
    </source>
</evidence>
<comment type="caution">
    <text evidence="3">The sequence shown here is derived from an EMBL/GenBank/DDBJ whole genome shotgun (WGS) entry which is preliminary data.</text>
</comment>
<evidence type="ECO:0000313" key="4">
    <source>
        <dbReference type="Proteomes" id="UP000283895"/>
    </source>
</evidence>
<dbReference type="PANTHER" id="PTHR10696:SF21">
    <property type="entry name" value="TAUD_TFDA-LIKE DOMAIN-CONTAINING PROTEIN"/>
    <property type="match status" value="1"/>
</dbReference>
<dbReference type="SUPFAM" id="SSF51197">
    <property type="entry name" value="Clavaminate synthase-like"/>
    <property type="match status" value="1"/>
</dbReference>
<organism evidence="3 4">
    <name type="scientific">Cytospora schulzeri</name>
    <dbReference type="NCBI Taxonomy" id="448051"/>
    <lineage>
        <taxon>Eukaryota</taxon>
        <taxon>Fungi</taxon>
        <taxon>Dikarya</taxon>
        <taxon>Ascomycota</taxon>
        <taxon>Pezizomycotina</taxon>
        <taxon>Sordariomycetes</taxon>
        <taxon>Sordariomycetidae</taxon>
        <taxon>Diaporthales</taxon>
        <taxon>Cytosporaceae</taxon>
        <taxon>Cytospora</taxon>
    </lineage>
</organism>
<dbReference type="InterPro" id="IPR046670">
    <property type="entry name" value="DUF6540"/>
</dbReference>
<dbReference type="Proteomes" id="UP000283895">
    <property type="component" value="Unassembled WGS sequence"/>
</dbReference>
<gene>
    <name evidence="3" type="ORF">VMCG_03950</name>
</gene>
<dbReference type="EMBL" id="LKEA01000008">
    <property type="protein sequence ID" value="ROW07292.1"/>
    <property type="molecule type" value="Genomic_DNA"/>
</dbReference>
<dbReference type="AlphaFoldDB" id="A0A423WV72"/>
<reference evidence="3 4" key="1">
    <citation type="submission" date="2015-09" db="EMBL/GenBank/DDBJ databases">
        <title>Host preference determinants of Valsa canker pathogens revealed by comparative genomics.</title>
        <authorList>
            <person name="Yin Z."/>
            <person name="Huang L."/>
        </authorList>
    </citation>
    <scope>NUCLEOTIDE SEQUENCE [LARGE SCALE GENOMIC DNA]</scope>
    <source>
        <strain evidence="3 4">03-1</strain>
    </source>
</reference>
<dbReference type="Pfam" id="PF02668">
    <property type="entry name" value="TauD"/>
    <property type="match status" value="1"/>
</dbReference>
<dbReference type="GO" id="GO:0016491">
    <property type="term" value="F:oxidoreductase activity"/>
    <property type="evidence" value="ECO:0007669"/>
    <property type="project" value="UniProtKB-KW"/>
</dbReference>
<keyword evidence="1" id="KW-0560">Oxidoreductase</keyword>
<evidence type="ECO:0000256" key="1">
    <source>
        <dbReference type="ARBA" id="ARBA00023002"/>
    </source>
</evidence>
<dbReference type="InterPro" id="IPR042098">
    <property type="entry name" value="TauD-like_sf"/>
</dbReference>
<dbReference type="InterPro" id="IPR050411">
    <property type="entry name" value="AlphaKG_dependent_hydroxylases"/>
</dbReference>
<dbReference type="PANTHER" id="PTHR10696">
    <property type="entry name" value="GAMMA-BUTYROBETAINE HYDROXYLASE-RELATED"/>
    <property type="match status" value="1"/>
</dbReference>
<evidence type="ECO:0000259" key="2">
    <source>
        <dbReference type="Pfam" id="PF02668"/>
    </source>
</evidence>
<keyword evidence="4" id="KW-1185">Reference proteome</keyword>
<accession>A0A423WV72</accession>
<proteinExistence type="predicted"/>